<evidence type="ECO:0000313" key="1">
    <source>
        <dbReference type="EMBL" id="EDR46370.1"/>
    </source>
</evidence>
<dbReference type="Proteomes" id="UP000005359">
    <property type="component" value="Unassembled WGS sequence"/>
</dbReference>
<dbReference type="EMBL" id="AAXA02000015">
    <property type="protein sequence ID" value="EDR46370.1"/>
    <property type="molecule type" value="Genomic_DNA"/>
</dbReference>
<proteinExistence type="predicted"/>
<accession>B0G9L7</accession>
<reference evidence="1 2" key="2">
    <citation type="submission" date="2007-10" db="EMBL/GenBank/DDBJ databases">
        <authorList>
            <person name="Fulton L."/>
            <person name="Clifton S."/>
            <person name="Fulton B."/>
            <person name="Xu J."/>
            <person name="Minx P."/>
            <person name="Pepin K.H."/>
            <person name="Johnson M."/>
            <person name="Thiruvilangam P."/>
            <person name="Bhonagiri V."/>
            <person name="Nash W.E."/>
            <person name="Wang C."/>
            <person name="Mardis E.R."/>
            <person name="Wilson R.K."/>
        </authorList>
    </citation>
    <scope>NUCLEOTIDE SEQUENCE [LARGE SCALE GENOMIC DNA]</scope>
    <source>
        <strain evidence="1 2">ATCC 27755</strain>
    </source>
</reference>
<dbReference type="PaxDb" id="411461-DORFOR_02981"/>
<dbReference type="AlphaFoldDB" id="B0G9L7"/>
<sequence>MTKLMPSVLMRSKEPMTPPKVAEATQYSLIFIQHGKSVE</sequence>
<dbReference type="STRING" id="411461.DORFOR_02981"/>
<gene>
    <name evidence="1" type="ORF">DORFOR_02981</name>
</gene>
<evidence type="ECO:0000313" key="2">
    <source>
        <dbReference type="Proteomes" id="UP000005359"/>
    </source>
</evidence>
<reference evidence="1 2" key="1">
    <citation type="submission" date="2007-10" db="EMBL/GenBank/DDBJ databases">
        <title>Draft genome sequence of Dorea formicigenerans(ATCC 27755).</title>
        <authorList>
            <person name="Sudarsanam P."/>
            <person name="Ley R."/>
            <person name="Guruge J."/>
            <person name="Turnbaugh P.J."/>
            <person name="Mahowald M."/>
            <person name="Liep D."/>
            <person name="Gordon J."/>
        </authorList>
    </citation>
    <scope>NUCLEOTIDE SEQUENCE [LARGE SCALE GENOMIC DNA]</scope>
    <source>
        <strain evidence="1 2">ATCC 27755</strain>
    </source>
</reference>
<comment type="caution">
    <text evidence="1">The sequence shown here is derived from an EMBL/GenBank/DDBJ whole genome shotgun (WGS) entry which is preliminary data.</text>
</comment>
<protein>
    <submittedName>
        <fullName evidence="1">Uncharacterized protein</fullName>
    </submittedName>
</protein>
<name>B0G9L7_9FIRM</name>
<organism evidence="1 2">
    <name type="scientific">Dorea formicigenerans ATCC 27755</name>
    <dbReference type="NCBI Taxonomy" id="411461"/>
    <lineage>
        <taxon>Bacteria</taxon>
        <taxon>Bacillati</taxon>
        <taxon>Bacillota</taxon>
        <taxon>Clostridia</taxon>
        <taxon>Lachnospirales</taxon>
        <taxon>Lachnospiraceae</taxon>
        <taxon>Dorea</taxon>
    </lineage>
</organism>